<feature type="domain" description="DUF202" evidence="7">
    <location>
        <begin position="5"/>
        <end position="83"/>
    </location>
</feature>
<proteinExistence type="predicted"/>
<dbReference type="InterPro" id="IPR003807">
    <property type="entry name" value="DUF202"/>
</dbReference>
<keyword evidence="9" id="KW-1185">Reference proteome</keyword>
<evidence type="ECO:0000256" key="2">
    <source>
        <dbReference type="ARBA" id="ARBA00022475"/>
    </source>
</evidence>
<dbReference type="AlphaFoldDB" id="A0A5B9VZZ7"/>
<protein>
    <recommendedName>
        <fullName evidence="7">DUF202 domain-containing protein</fullName>
    </recommendedName>
</protein>
<evidence type="ECO:0000256" key="3">
    <source>
        <dbReference type="ARBA" id="ARBA00022692"/>
    </source>
</evidence>
<feature type="transmembrane region" description="Helical" evidence="6">
    <location>
        <begin position="55"/>
        <end position="76"/>
    </location>
</feature>
<evidence type="ECO:0000313" key="9">
    <source>
        <dbReference type="Proteomes" id="UP000324233"/>
    </source>
</evidence>
<dbReference type="EMBL" id="CP042997">
    <property type="protein sequence ID" value="QEH33833.1"/>
    <property type="molecule type" value="Genomic_DNA"/>
</dbReference>
<evidence type="ECO:0000256" key="1">
    <source>
        <dbReference type="ARBA" id="ARBA00004651"/>
    </source>
</evidence>
<keyword evidence="3 6" id="KW-0812">Transmembrane</keyword>
<reference evidence="8 9" key="1">
    <citation type="submission" date="2019-08" db="EMBL/GenBank/DDBJ databases">
        <title>Deep-cultivation of Planctomycetes and their phenomic and genomic characterization uncovers novel biology.</title>
        <authorList>
            <person name="Wiegand S."/>
            <person name="Jogler M."/>
            <person name="Boedeker C."/>
            <person name="Pinto D."/>
            <person name="Vollmers J."/>
            <person name="Rivas-Marin E."/>
            <person name="Kohn T."/>
            <person name="Peeters S.H."/>
            <person name="Heuer A."/>
            <person name="Rast P."/>
            <person name="Oberbeckmann S."/>
            <person name="Bunk B."/>
            <person name="Jeske O."/>
            <person name="Meyerdierks A."/>
            <person name="Storesund J.E."/>
            <person name="Kallscheuer N."/>
            <person name="Luecker S."/>
            <person name="Lage O.M."/>
            <person name="Pohl T."/>
            <person name="Merkel B.J."/>
            <person name="Hornburger P."/>
            <person name="Mueller R.-W."/>
            <person name="Bruemmer F."/>
            <person name="Labrenz M."/>
            <person name="Spormann A.M."/>
            <person name="Op den Camp H."/>
            <person name="Overmann J."/>
            <person name="Amann R."/>
            <person name="Jetten M.S.M."/>
            <person name="Mascher T."/>
            <person name="Medema M.H."/>
            <person name="Devos D.P."/>
            <person name="Kaster A.-K."/>
            <person name="Ovreas L."/>
            <person name="Rohde M."/>
            <person name="Galperin M.Y."/>
            <person name="Jogler C."/>
        </authorList>
    </citation>
    <scope>NUCLEOTIDE SEQUENCE [LARGE SCALE GENOMIC DNA]</scope>
    <source>
        <strain evidence="8 9">OJF2</strain>
    </source>
</reference>
<dbReference type="RefSeq" id="WP_168221738.1">
    <property type="nucleotide sequence ID" value="NZ_CP042997.1"/>
</dbReference>
<keyword evidence="2" id="KW-1003">Cell membrane</keyword>
<evidence type="ECO:0000259" key="7">
    <source>
        <dbReference type="Pfam" id="PF02656"/>
    </source>
</evidence>
<dbReference type="PANTHER" id="PTHR34187:SF2">
    <property type="entry name" value="DUF202 DOMAIN-CONTAINING PROTEIN"/>
    <property type="match status" value="1"/>
</dbReference>
<dbReference type="GO" id="GO:0005886">
    <property type="term" value="C:plasma membrane"/>
    <property type="evidence" value="ECO:0007669"/>
    <property type="project" value="UniProtKB-SubCell"/>
</dbReference>
<dbReference type="KEGG" id="agv:OJF2_23630"/>
<evidence type="ECO:0000256" key="6">
    <source>
        <dbReference type="SAM" id="Phobius"/>
    </source>
</evidence>
<organism evidence="8 9">
    <name type="scientific">Aquisphaera giovannonii</name>
    <dbReference type="NCBI Taxonomy" id="406548"/>
    <lineage>
        <taxon>Bacteria</taxon>
        <taxon>Pseudomonadati</taxon>
        <taxon>Planctomycetota</taxon>
        <taxon>Planctomycetia</taxon>
        <taxon>Isosphaerales</taxon>
        <taxon>Isosphaeraceae</taxon>
        <taxon>Aquisphaera</taxon>
    </lineage>
</organism>
<keyword evidence="5 6" id="KW-0472">Membrane</keyword>
<sequence>MDDPRVYLAAERTFLAWVRTSLSLMGFGFLIARFNLLLHEQIRPPSHQTGRIATISPWVGFAMIVFGVAVCVVALLRHRDYIRRLEQGIANPASSIATPVVVAAILALVGLAMAVTILTL</sequence>
<dbReference type="PANTHER" id="PTHR34187">
    <property type="entry name" value="FGR18P"/>
    <property type="match status" value="1"/>
</dbReference>
<keyword evidence="4 6" id="KW-1133">Transmembrane helix</keyword>
<feature type="transmembrane region" description="Helical" evidence="6">
    <location>
        <begin position="14"/>
        <end position="34"/>
    </location>
</feature>
<evidence type="ECO:0000313" key="8">
    <source>
        <dbReference type="EMBL" id="QEH33833.1"/>
    </source>
</evidence>
<evidence type="ECO:0000256" key="4">
    <source>
        <dbReference type="ARBA" id="ARBA00022989"/>
    </source>
</evidence>
<evidence type="ECO:0000256" key="5">
    <source>
        <dbReference type="ARBA" id="ARBA00023136"/>
    </source>
</evidence>
<feature type="transmembrane region" description="Helical" evidence="6">
    <location>
        <begin position="96"/>
        <end position="118"/>
    </location>
</feature>
<name>A0A5B9VZZ7_9BACT</name>
<dbReference type="Pfam" id="PF02656">
    <property type="entry name" value="DUF202"/>
    <property type="match status" value="1"/>
</dbReference>
<dbReference type="Proteomes" id="UP000324233">
    <property type="component" value="Chromosome"/>
</dbReference>
<dbReference type="InterPro" id="IPR052053">
    <property type="entry name" value="IM_YidH-like"/>
</dbReference>
<accession>A0A5B9VZZ7</accession>
<gene>
    <name evidence="8" type="ORF">OJF2_23630</name>
</gene>
<comment type="subcellular location">
    <subcellularLocation>
        <location evidence="1">Cell membrane</location>
        <topology evidence="1">Multi-pass membrane protein</topology>
    </subcellularLocation>
</comment>